<feature type="transmembrane region" description="Helical" evidence="7">
    <location>
        <begin position="236"/>
        <end position="254"/>
    </location>
</feature>
<dbReference type="HAMAP" id="MF_01147">
    <property type="entry name" value="Lgt"/>
    <property type="match status" value="1"/>
</dbReference>
<dbReference type="PANTHER" id="PTHR30589:SF0">
    <property type="entry name" value="PHOSPHATIDYLGLYCEROL--PROLIPOPROTEIN DIACYLGLYCERYL TRANSFERASE"/>
    <property type="match status" value="1"/>
</dbReference>
<dbReference type="HOGENOM" id="CLU_013386_0_1_9"/>
<keyword evidence="8" id="KW-0449">Lipoprotein</keyword>
<evidence type="ECO:0000256" key="1">
    <source>
        <dbReference type="ARBA" id="ARBA00007150"/>
    </source>
</evidence>
<evidence type="ECO:0000256" key="6">
    <source>
        <dbReference type="ARBA" id="ARBA00023136"/>
    </source>
</evidence>
<comment type="catalytic activity">
    <reaction evidence="7">
        <text>L-cysteinyl-[prolipoprotein] + a 1,2-diacyl-sn-glycero-3-phospho-(1'-sn-glycerol) = an S-1,2-diacyl-sn-glyceryl-L-cysteinyl-[prolipoprotein] + sn-glycerol 1-phosphate + H(+)</text>
        <dbReference type="Rhea" id="RHEA:56712"/>
        <dbReference type="Rhea" id="RHEA-COMP:14679"/>
        <dbReference type="Rhea" id="RHEA-COMP:14680"/>
        <dbReference type="ChEBI" id="CHEBI:15378"/>
        <dbReference type="ChEBI" id="CHEBI:29950"/>
        <dbReference type="ChEBI" id="CHEBI:57685"/>
        <dbReference type="ChEBI" id="CHEBI:64716"/>
        <dbReference type="ChEBI" id="CHEBI:140658"/>
        <dbReference type="EC" id="2.5.1.145"/>
    </reaction>
</comment>
<evidence type="ECO:0000256" key="3">
    <source>
        <dbReference type="ARBA" id="ARBA00022679"/>
    </source>
</evidence>
<feature type="transmembrane region" description="Helical" evidence="7">
    <location>
        <begin position="82"/>
        <end position="106"/>
    </location>
</feature>
<dbReference type="Pfam" id="PF01790">
    <property type="entry name" value="LGT"/>
    <property type="match status" value="1"/>
</dbReference>
<feature type="transmembrane region" description="Helical" evidence="7">
    <location>
        <begin position="47"/>
        <end position="70"/>
    </location>
</feature>
<gene>
    <name evidence="7" type="primary">lgt</name>
    <name evidence="8" type="ORF">LOOC260_118690</name>
</gene>
<dbReference type="RefSeq" id="WP_041094419.1">
    <property type="nucleotide sequence ID" value="NZ_AP014680.1"/>
</dbReference>
<dbReference type="GO" id="GO:0005886">
    <property type="term" value="C:plasma membrane"/>
    <property type="evidence" value="ECO:0007669"/>
    <property type="project" value="UniProtKB-SubCell"/>
</dbReference>
<keyword evidence="6 7" id="KW-0472">Membrane</keyword>
<organism evidence="8 9">
    <name type="scientific">Paucilactobacillus hokkaidonensis JCM 18461</name>
    <dbReference type="NCBI Taxonomy" id="1291742"/>
    <lineage>
        <taxon>Bacteria</taxon>
        <taxon>Bacillati</taxon>
        <taxon>Bacillota</taxon>
        <taxon>Bacilli</taxon>
        <taxon>Lactobacillales</taxon>
        <taxon>Lactobacillaceae</taxon>
        <taxon>Paucilactobacillus</taxon>
    </lineage>
</organism>
<comment type="subcellular location">
    <subcellularLocation>
        <location evidence="7">Cell membrane</location>
        <topology evidence="7">Multi-pass membrane protein</topology>
    </subcellularLocation>
</comment>
<dbReference type="EC" id="2.5.1.145" evidence="7"/>
<dbReference type="UniPathway" id="UPA00664"/>
<evidence type="ECO:0000313" key="9">
    <source>
        <dbReference type="Proteomes" id="UP000031620"/>
    </source>
</evidence>
<dbReference type="KEGG" id="lho:LOOC260_118690"/>
<dbReference type="EMBL" id="AP014680">
    <property type="protein sequence ID" value="BAP86375.1"/>
    <property type="molecule type" value="Genomic_DNA"/>
</dbReference>
<feature type="transmembrane region" description="Helical" evidence="7">
    <location>
        <begin position="16"/>
        <end position="35"/>
    </location>
</feature>
<evidence type="ECO:0000256" key="5">
    <source>
        <dbReference type="ARBA" id="ARBA00022989"/>
    </source>
</evidence>
<proteinExistence type="inferred from homology"/>
<feature type="transmembrane region" description="Helical" evidence="7">
    <location>
        <begin position="205"/>
        <end position="224"/>
    </location>
</feature>
<evidence type="ECO:0000313" key="8">
    <source>
        <dbReference type="EMBL" id="BAP86375.1"/>
    </source>
</evidence>
<dbReference type="STRING" id="1291742.LOOC260_118690"/>
<keyword evidence="2 7" id="KW-1003">Cell membrane</keyword>
<comment type="pathway">
    <text evidence="7">Protein modification; lipoprotein biosynthesis (diacylglyceryl transfer).</text>
</comment>
<dbReference type="InterPro" id="IPR001640">
    <property type="entry name" value="Lgt"/>
</dbReference>
<dbReference type="AlphaFoldDB" id="A0A0A1GWH9"/>
<evidence type="ECO:0000256" key="7">
    <source>
        <dbReference type="HAMAP-Rule" id="MF_01147"/>
    </source>
</evidence>
<evidence type="ECO:0000256" key="2">
    <source>
        <dbReference type="ARBA" id="ARBA00022475"/>
    </source>
</evidence>
<keyword evidence="3 7" id="KW-0808">Transferase</keyword>
<evidence type="ECO:0000256" key="4">
    <source>
        <dbReference type="ARBA" id="ARBA00022692"/>
    </source>
</evidence>
<name>A0A0A1GWH9_9LACO</name>
<feature type="binding site" evidence="7">
    <location>
        <position position="133"/>
    </location>
    <ligand>
        <name>a 1,2-diacyl-sn-glycero-3-phospho-(1'-sn-glycerol)</name>
        <dbReference type="ChEBI" id="CHEBI:64716"/>
    </ligand>
</feature>
<protein>
    <recommendedName>
        <fullName evidence="7">Phosphatidylglycerol--prolipoprotein diacylglyceryl transferase</fullName>
        <ecNumber evidence="7">2.5.1.145</ecNumber>
    </recommendedName>
</protein>
<sequence length="267" mass="30344">MGALNPIAFKLGPFLVHWYGIIIASGAVLGVLLAIKETKQQKISADDIYDLILWALPIGLIGARLYYVIFEWSYYSQHLNEIIAIWQGGIAIYGGLIAGGITLIIFCRRRGLSIWQVLDVVTPGIMLGQVIGRWGNFINQEAFGTVVSRGFLQQLHLPNFIVQQMYIGGAYHQPTFLYESVWNLIGLILLISLRHKKGLFKRGEIALSYAIWYSFGRFFVEGMRTDSLYLFGQVRVSQLLSLVIFVVMIIIFVYRRKQQKISNYLIS</sequence>
<dbReference type="Proteomes" id="UP000031620">
    <property type="component" value="Chromosome"/>
</dbReference>
<keyword evidence="4 7" id="KW-0812">Transmembrane</keyword>
<dbReference type="PROSITE" id="PS01311">
    <property type="entry name" value="LGT"/>
    <property type="match status" value="1"/>
</dbReference>
<dbReference type="GO" id="GO:0008961">
    <property type="term" value="F:phosphatidylglycerol-prolipoprotein diacylglyceryl transferase activity"/>
    <property type="evidence" value="ECO:0007669"/>
    <property type="project" value="UniProtKB-UniRule"/>
</dbReference>
<comment type="function">
    <text evidence="7">Catalyzes the transfer of the diacylglyceryl group from phosphatidylglycerol to the sulfhydryl group of the N-terminal cysteine of a prolipoprotein, the first step in the formation of mature lipoproteins.</text>
</comment>
<reference evidence="8 9" key="1">
    <citation type="submission" date="2014-11" db="EMBL/GenBank/DDBJ databases">
        <title>Complete genome sequence and analysis of Lactobacillus hokkaidonensis LOOC260T.</title>
        <authorList>
            <person name="Tanizawa Y."/>
            <person name="Tohno M."/>
            <person name="Kaminuma E."/>
            <person name="Nakamura Y."/>
            <person name="Arita M."/>
        </authorList>
    </citation>
    <scope>NUCLEOTIDE SEQUENCE [LARGE SCALE GENOMIC DNA]</scope>
    <source>
        <strain evidence="8 9">LOOC260</strain>
    </source>
</reference>
<dbReference type="PANTHER" id="PTHR30589">
    <property type="entry name" value="PROLIPOPROTEIN DIACYLGLYCERYL TRANSFERASE"/>
    <property type="match status" value="1"/>
</dbReference>
<comment type="similarity">
    <text evidence="1 7">Belongs to the Lgt family.</text>
</comment>
<keyword evidence="5 7" id="KW-1133">Transmembrane helix</keyword>
<dbReference type="GO" id="GO:0042158">
    <property type="term" value="P:lipoprotein biosynthetic process"/>
    <property type="evidence" value="ECO:0007669"/>
    <property type="project" value="UniProtKB-UniRule"/>
</dbReference>
<dbReference type="NCBIfam" id="TIGR00544">
    <property type="entry name" value="lgt"/>
    <property type="match status" value="1"/>
</dbReference>
<accession>A0A0A1GWH9</accession>